<dbReference type="WBParaSite" id="Minc3s00028g01775">
    <property type="protein sequence ID" value="Minc3s00028g01775"/>
    <property type="gene ID" value="Minc3s00028g01775"/>
</dbReference>
<evidence type="ECO:0000313" key="2">
    <source>
        <dbReference type="Proteomes" id="UP000887563"/>
    </source>
</evidence>
<dbReference type="Proteomes" id="UP000887563">
    <property type="component" value="Unplaced"/>
</dbReference>
<keyword evidence="2" id="KW-1185">Reference proteome</keyword>
<proteinExistence type="predicted"/>
<feature type="compositionally biased region" description="Basic and acidic residues" evidence="1">
    <location>
        <begin position="258"/>
        <end position="275"/>
    </location>
</feature>
<feature type="region of interest" description="Disordered" evidence="1">
    <location>
        <begin position="173"/>
        <end position="329"/>
    </location>
</feature>
<feature type="compositionally biased region" description="Basic and acidic residues" evidence="1">
    <location>
        <begin position="220"/>
        <end position="229"/>
    </location>
</feature>
<name>A0A914KK45_MELIC</name>
<reference evidence="3" key="1">
    <citation type="submission" date="2022-11" db="UniProtKB">
        <authorList>
            <consortium name="WormBaseParasite"/>
        </authorList>
    </citation>
    <scope>IDENTIFICATION</scope>
</reference>
<feature type="compositionally biased region" description="Basic and acidic residues" evidence="1">
    <location>
        <begin position="287"/>
        <end position="323"/>
    </location>
</feature>
<evidence type="ECO:0000313" key="3">
    <source>
        <dbReference type="WBParaSite" id="Minc3s00028g01775"/>
    </source>
</evidence>
<feature type="compositionally biased region" description="Acidic residues" evidence="1">
    <location>
        <begin position="202"/>
        <end position="219"/>
    </location>
</feature>
<sequence>MQDMALVMIEGCVICGNSSNQIITIKFIQLHPKGPIGNVCPENHENISTLELNLSKHNGFIVGGILNERLCPSRKSLSEEIEIAPLAYKHKFKIEIEHSCEGKEAKHAINFARELDLKDFKDQVFEMQGLSVHLTGNSTEETYDWEETWAETLIPIKVAELKTSTELVPTIETINKTTKTSNTPKEKETAHSTQPEIPDGPDFVELDGEQPGEEEEEENDQNKKDEIKQGETNVVEGIYLEETTHSVDEGKEEEENKNDEMNTSRPEEVSTKIEEINEEKENEYEKEEVNEKMEEKERKKEIKESKGSEEENESKPEKQDMSKDAFINS</sequence>
<accession>A0A914KK45</accession>
<feature type="compositionally biased region" description="Polar residues" evidence="1">
    <location>
        <begin position="173"/>
        <end position="183"/>
    </location>
</feature>
<feature type="compositionally biased region" description="Acidic residues" evidence="1">
    <location>
        <begin position="276"/>
        <end position="286"/>
    </location>
</feature>
<protein>
    <submittedName>
        <fullName evidence="3">Uncharacterized protein</fullName>
    </submittedName>
</protein>
<dbReference type="AlphaFoldDB" id="A0A914KK45"/>
<evidence type="ECO:0000256" key="1">
    <source>
        <dbReference type="SAM" id="MobiDB-lite"/>
    </source>
</evidence>
<organism evidence="2 3">
    <name type="scientific">Meloidogyne incognita</name>
    <name type="common">Southern root-knot nematode worm</name>
    <name type="synonym">Oxyuris incognita</name>
    <dbReference type="NCBI Taxonomy" id="6306"/>
    <lineage>
        <taxon>Eukaryota</taxon>
        <taxon>Metazoa</taxon>
        <taxon>Ecdysozoa</taxon>
        <taxon>Nematoda</taxon>
        <taxon>Chromadorea</taxon>
        <taxon>Rhabditida</taxon>
        <taxon>Tylenchina</taxon>
        <taxon>Tylenchomorpha</taxon>
        <taxon>Tylenchoidea</taxon>
        <taxon>Meloidogynidae</taxon>
        <taxon>Meloidogyninae</taxon>
        <taxon>Meloidogyne</taxon>
        <taxon>Meloidogyne incognita group</taxon>
    </lineage>
</organism>